<feature type="domain" description="Cytochrome c" evidence="13">
    <location>
        <begin position="138"/>
        <end position="243"/>
    </location>
</feature>
<dbReference type="InterPro" id="IPR003321">
    <property type="entry name" value="Cyt_c552"/>
</dbReference>
<dbReference type="PANTHER" id="PTHR30633:SF0">
    <property type="entry name" value="CYTOCHROME C-552"/>
    <property type="match status" value="1"/>
</dbReference>
<dbReference type="RefSeq" id="WP_096182583.1">
    <property type="nucleotide sequence ID" value="NZ_BDUF01000065.1"/>
</dbReference>
<evidence type="ECO:0000256" key="5">
    <source>
        <dbReference type="ARBA" id="ARBA00022723"/>
    </source>
</evidence>
<protein>
    <recommendedName>
        <fullName evidence="3">nitrite reductase (cytochrome; ammonia-forming)</fullName>
        <ecNumber evidence="3">1.7.2.2</ecNumber>
    </recommendedName>
</protein>
<evidence type="ECO:0000313" key="14">
    <source>
        <dbReference type="EMBL" id="GAX90857.1"/>
    </source>
</evidence>
<organism evidence="14 15">
    <name type="scientific">Effusibacillus lacus</name>
    <dbReference type="NCBI Taxonomy" id="1348429"/>
    <lineage>
        <taxon>Bacteria</taxon>
        <taxon>Bacillati</taxon>
        <taxon>Bacillota</taxon>
        <taxon>Bacilli</taxon>
        <taxon>Bacillales</taxon>
        <taxon>Alicyclobacillaceae</taxon>
        <taxon>Effusibacillus</taxon>
    </lineage>
</organism>
<evidence type="ECO:0000256" key="9">
    <source>
        <dbReference type="ARBA" id="ARBA00023004"/>
    </source>
</evidence>
<evidence type="ECO:0000256" key="6">
    <source>
        <dbReference type="ARBA" id="ARBA00022729"/>
    </source>
</evidence>
<evidence type="ECO:0000256" key="12">
    <source>
        <dbReference type="SAM" id="SignalP"/>
    </source>
</evidence>
<dbReference type="GO" id="GO:0046872">
    <property type="term" value="F:metal ion binding"/>
    <property type="evidence" value="ECO:0007669"/>
    <property type="project" value="UniProtKB-KW"/>
</dbReference>
<dbReference type="InterPro" id="IPR036280">
    <property type="entry name" value="Multihaem_cyt_sf"/>
</dbReference>
<dbReference type="Gene3D" id="1.10.1130.10">
    <property type="entry name" value="Flavocytochrome C3, Chain A"/>
    <property type="match status" value="1"/>
</dbReference>
<dbReference type="InterPro" id="IPR009056">
    <property type="entry name" value="Cyt_c-like_dom"/>
</dbReference>
<gene>
    <name evidence="14" type="ORF">EFBL_2499</name>
</gene>
<comment type="similarity">
    <text evidence="2">Belongs to the cytochrome c-552 family.</text>
</comment>
<feature type="chain" id="PRO_5012335574" description="nitrite reductase (cytochrome; ammonia-forming)" evidence="12">
    <location>
        <begin position="28"/>
        <end position="421"/>
    </location>
</feature>
<keyword evidence="6 12" id="KW-0732">Signal</keyword>
<dbReference type="GO" id="GO:0009055">
    <property type="term" value="F:electron transfer activity"/>
    <property type="evidence" value="ECO:0007669"/>
    <property type="project" value="InterPro"/>
</dbReference>
<dbReference type="AlphaFoldDB" id="A0A292YIG9"/>
<feature type="signal peptide" evidence="12">
    <location>
        <begin position="1"/>
        <end position="27"/>
    </location>
</feature>
<evidence type="ECO:0000259" key="13">
    <source>
        <dbReference type="PROSITE" id="PS51007"/>
    </source>
</evidence>
<keyword evidence="15" id="KW-1185">Reference proteome</keyword>
<dbReference type="Gene3D" id="1.20.140.10">
    <property type="entry name" value="Butyryl-CoA Dehydrogenase, subunit A, domain 3"/>
    <property type="match status" value="1"/>
</dbReference>
<keyword evidence="9 11" id="KW-0408">Iron</keyword>
<comment type="catalytic activity">
    <reaction evidence="10">
        <text>6 Fe(III)-[cytochrome c] + NH4(+) + 2 H2O = 6 Fe(II)-[cytochrome c] + nitrite + 8 H(+)</text>
        <dbReference type="Rhea" id="RHEA:13089"/>
        <dbReference type="Rhea" id="RHEA-COMP:10350"/>
        <dbReference type="Rhea" id="RHEA-COMP:14399"/>
        <dbReference type="ChEBI" id="CHEBI:15377"/>
        <dbReference type="ChEBI" id="CHEBI:15378"/>
        <dbReference type="ChEBI" id="CHEBI:16301"/>
        <dbReference type="ChEBI" id="CHEBI:28938"/>
        <dbReference type="ChEBI" id="CHEBI:29033"/>
        <dbReference type="ChEBI" id="CHEBI:29034"/>
        <dbReference type="EC" id="1.7.2.2"/>
    </reaction>
</comment>
<dbReference type="SUPFAM" id="SSF48695">
    <property type="entry name" value="Multiheme cytochromes"/>
    <property type="match status" value="1"/>
</dbReference>
<evidence type="ECO:0000256" key="1">
    <source>
        <dbReference type="ARBA" id="ARBA00004196"/>
    </source>
</evidence>
<sequence>MKHRKLFMTILTLVGGMALIVAGCSNSQQNAVPKIQTNIPDAEPDSKVWGKVFPLQYESYLKNNEATTETRYGGSKPVSKYLTQPLLPELFKGYGFALEYNEDRGHTYSVEDVTHIKRINDKSPSSCWNCKSSDNVKLWAAEGKDYFKVPFKQRLDQIKHPIGCANCHDAKTMDLKVTNPNFIDSAKRLNIDLSKATKQEMRTYVCAQCHNEYYFKPGTMEVTNPWDKGFNPDEMVTYYNEIQFSDWQHPDSKTKMIKAQHPEFEMFKSGTHGANGVSCADCHMPYERDKDKKKYSSHHWTSPLKNIEQSCRTCHRDKTADELKTRVEYTQVKVYETMIKAQEASNAAHKAVKAALEVPEADQNAIKQAQDLIRKAQFEWDFVAAENSMGFHNPSLALETLAKSIDNSRQAQLIAEKITKK</sequence>
<dbReference type="PIRSF" id="PIRSF000243">
    <property type="entry name" value="Cyt_c552"/>
    <property type="match status" value="1"/>
</dbReference>
<dbReference type="GO" id="GO:0030288">
    <property type="term" value="C:outer membrane-bounded periplasmic space"/>
    <property type="evidence" value="ECO:0007669"/>
    <property type="project" value="TreeGrafter"/>
</dbReference>
<dbReference type="OrthoDB" id="9780421at2"/>
<keyword evidence="7" id="KW-0106">Calcium</keyword>
<evidence type="ECO:0000256" key="11">
    <source>
        <dbReference type="PROSITE-ProRule" id="PRU00433"/>
    </source>
</evidence>
<evidence type="ECO:0000313" key="15">
    <source>
        <dbReference type="Proteomes" id="UP000217785"/>
    </source>
</evidence>
<dbReference type="GO" id="GO:0042279">
    <property type="term" value="F:nitrite reductase (cytochrome, ammonia-forming) activity"/>
    <property type="evidence" value="ECO:0007669"/>
    <property type="project" value="UniProtKB-EC"/>
</dbReference>
<evidence type="ECO:0000256" key="3">
    <source>
        <dbReference type="ARBA" id="ARBA00011887"/>
    </source>
</evidence>
<comment type="subcellular location">
    <subcellularLocation>
        <location evidence="1">Cell envelope</location>
    </subcellularLocation>
</comment>
<comment type="caution">
    <text evidence="14">The sequence shown here is derived from an EMBL/GenBank/DDBJ whole genome shotgun (WGS) entry which is preliminary data.</text>
</comment>
<evidence type="ECO:0000256" key="10">
    <source>
        <dbReference type="ARBA" id="ARBA00049131"/>
    </source>
</evidence>
<dbReference type="GO" id="GO:0020037">
    <property type="term" value="F:heme binding"/>
    <property type="evidence" value="ECO:0007669"/>
    <property type="project" value="InterPro"/>
</dbReference>
<keyword evidence="5 11" id="KW-0479">Metal-binding</keyword>
<dbReference type="EMBL" id="BDUF01000065">
    <property type="protein sequence ID" value="GAX90857.1"/>
    <property type="molecule type" value="Genomic_DNA"/>
</dbReference>
<reference evidence="15" key="1">
    <citation type="submission" date="2017-07" db="EMBL/GenBank/DDBJ databases">
        <title>Draft genome sequence of Effusibacillus lacus strain skLN1.</title>
        <authorList>
            <person name="Watanabe M."/>
            <person name="Kojima H."/>
            <person name="Fukui M."/>
        </authorList>
    </citation>
    <scope>NUCLEOTIDE SEQUENCE [LARGE SCALE GENOMIC DNA]</scope>
    <source>
        <strain evidence="15">skLN1</strain>
    </source>
</reference>
<dbReference type="GO" id="GO:0019645">
    <property type="term" value="P:anaerobic electron transport chain"/>
    <property type="evidence" value="ECO:0007669"/>
    <property type="project" value="TreeGrafter"/>
</dbReference>
<evidence type="ECO:0000256" key="7">
    <source>
        <dbReference type="ARBA" id="ARBA00022837"/>
    </source>
</evidence>
<dbReference type="PANTHER" id="PTHR30633">
    <property type="entry name" value="CYTOCHROME C-552 RESPIRATORY NITRITE REDUCTASE"/>
    <property type="match status" value="1"/>
</dbReference>
<dbReference type="Pfam" id="PF02335">
    <property type="entry name" value="Cytochrom_C552"/>
    <property type="match status" value="1"/>
</dbReference>
<dbReference type="PROSITE" id="PS51007">
    <property type="entry name" value="CYTC"/>
    <property type="match status" value="1"/>
</dbReference>
<accession>A0A292YIG9</accession>
<evidence type="ECO:0000256" key="4">
    <source>
        <dbReference type="ARBA" id="ARBA00022617"/>
    </source>
</evidence>
<proteinExistence type="inferred from homology"/>
<dbReference type="Proteomes" id="UP000217785">
    <property type="component" value="Unassembled WGS sequence"/>
</dbReference>
<dbReference type="CDD" id="cd00548">
    <property type="entry name" value="NrfA-like"/>
    <property type="match status" value="1"/>
</dbReference>
<dbReference type="EC" id="1.7.2.2" evidence="3"/>
<keyword evidence="8" id="KW-0560">Oxidoreductase</keyword>
<evidence type="ECO:0000256" key="2">
    <source>
        <dbReference type="ARBA" id="ARBA00009288"/>
    </source>
</evidence>
<dbReference type="PROSITE" id="PS51257">
    <property type="entry name" value="PROKAR_LIPOPROTEIN"/>
    <property type="match status" value="1"/>
</dbReference>
<evidence type="ECO:0000256" key="8">
    <source>
        <dbReference type="ARBA" id="ARBA00023002"/>
    </source>
</evidence>
<name>A0A292YIG9_9BACL</name>
<keyword evidence="4 11" id="KW-0349">Heme</keyword>